<feature type="transmembrane region" description="Helical" evidence="1">
    <location>
        <begin position="160"/>
        <end position="184"/>
    </location>
</feature>
<dbReference type="RefSeq" id="WP_053235188.1">
    <property type="nucleotide sequence ID" value="NZ_CP011125.1"/>
</dbReference>
<feature type="transmembrane region" description="Helical" evidence="1">
    <location>
        <begin position="196"/>
        <end position="216"/>
    </location>
</feature>
<evidence type="ECO:0000313" key="3">
    <source>
        <dbReference type="Proteomes" id="UP000034883"/>
    </source>
</evidence>
<dbReference type="Pfam" id="PF11028">
    <property type="entry name" value="TMEM260-like"/>
    <property type="match status" value="1"/>
</dbReference>
<dbReference type="EMBL" id="CP011125">
    <property type="protein sequence ID" value="AKF07998.1"/>
    <property type="molecule type" value="Genomic_DNA"/>
</dbReference>
<keyword evidence="3" id="KW-1185">Reference proteome</keyword>
<reference evidence="2 3" key="1">
    <citation type="submission" date="2015-03" db="EMBL/GenBank/DDBJ databases">
        <title>Genome assembly of Sandaracinus amylolyticus DSM 53668.</title>
        <authorList>
            <person name="Sharma G."/>
            <person name="Subramanian S."/>
        </authorList>
    </citation>
    <scope>NUCLEOTIDE SEQUENCE [LARGE SCALE GENOMIC DNA]</scope>
    <source>
        <strain evidence="2 3">DSM 53668</strain>
    </source>
</reference>
<feature type="transmembrane region" description="Helical" evidence="1">
    <location>
        <begin position="336"/>
        <end position="359"/>
    </location>
</feature>
<sequence length="660" mass="67922">MSSTRGLEAALLVVAGIALTWGAAASPHVFDAGELVAAAAQLGAGHPPGQPLHALLGYAATLVPLGPLAWRIALLSAAMGLWAAHEAAGIVRDAIERDDRGARVLPAVTALAVLVAPAIAPQLARPEVYTLALALALAGARRLIAWACGDRRALRIAAMLAGLAVAVHPPHALALVAIGAVALIGWRRDAWRGVGWAALACVIGLGAIAYLPVRAIAGARTWGDPTTLDGIVAYLSGRAYGANLGARSGSWAAVIVEPIVYVLIGAGVGVAIAVLARARSKRVVVIGAAACAAIVGACLQPHEPANPDNVAYAAPAMALLLALGGAALATSRAHRGALSVGALALVIAPLATSDVASALRAEQTHLETLAFSLVDAPPPRALVVTRSDFVAAAWMQARDVEGARPDVAVMVEGLATSSWHWRSLAGHPRFDGTPARGAGSGRAAWVRGAIDRALGHVAIVSEHDEPVSGRGTVLGAYLVLPTDATGVERAFAERTAGASARAMRDVPAWYGGLGHGVVRDVELARASRWLVRDHAPLAIAALRRASAPLPPDVTAIAEGITASPRRAPPPRVDDPTAIFATAEDAVRALATVLVALGEPERAMQLLEAQATRGDDRALLQLAWIQLGDGLVEPARAAVSRYRALHPDREHELEALGARLR</sequence>
<dbReference type="PANTHER" id="PTHR16214">
    <property type="entry name" value="TRANSMEMBRANE PROTEIN 260"/>
    <property type="match status" value="1"/>
</dbReference>
<dbReference type="STRING" id="927083.DB32_005147"/>
<dbReference type="Proteomes" id="UP000034883">
    <property type="component" value="Chromosome"/>
</dbReference>
<keyword evidence="1" id="KW-0812">Transmembrane</keyword>
<proteinExistence type="predicted"/>
<evidence type="ECO:0008006" key="4">
    <source>
        <dbReference type="Google" id="ProtNLM"/>
    </source>
</evidence>
<feature type="transmembrane region" description="Helical" evidence="1">
    <location>
        <begin position="55"/>
        <end position="83"/>
    </location>
</feature>
<evidence type="ECO:0000313" key="2">
    <source>
        <dbReference type="EMBL" id="AKF07998.1"/>
    </source>
</evidence>
<protein>
    <recommendedName>
        <fullName evidence="4">DUF2723 domain-containing protein</fullName>
    </recommendedName>
</protein>
<organism evidence="2 3">
    <name type="scientific">Sandaracinus amylolyticus</name>
    <dbReference type="NCBI Taxonomy" id="927083"/>
    <lineage>
        <taxon>Bacteria</taxon>
        <taxon>Pseudomonadati</taxon>
        <taxon>Myxococcota</taxon>
        <taxon>Polyangia</taxon>
        <taxon>Polyangiales</taxon>
        <taxon>Sandaracinaceae</taxon>
        <taxon>Sandaracinus</taxon>
    </lineage>
</organism>
<evidence type="ECO:0000256" key="1">
    <source>
        <dbReference type="SAM" id="Phobius"/>
    </source>
</evidence>
<keyword evidence="1" id="KW-1133">Transmembrane helix</keyword>
<name>A0A0F6W5L4_9BACT</name>
<feature type="transmembrane region" description="Helical" evidence="1">
    <location>
        <begin position="309"/>
        <end position="329"/>
    </location>
</feature>
<keyword evidence="1" id="KW-0472">Membrane</keyword>
<dbReference type="KEGG" id="samy:DB32_005147"/>
<gene>
    <name evidence="2" type="ORF">DB32_005147</name>
</gene>
<feature type="transmembrane region" description="Helical" evidence="1">
    <location>
        <begin position="283"/>
        <end position="303"/>
    </location>
</feature>
<dbReference type="AlphaFoldDB" id="A0A0F6W5L4"/>
<dbReference type="InterPro" id="IPR052724">
    <property type="entry name" value="GT117_domain-containing"/>
</dbReference>
<dbReference type="PANTHER" id="PTHR16214:SF3">
    <property type="entry name" value="TRANSMEMBRANE PROTEIN 260"/>
    <property type="match status" value="1"/>
</dbReference>
<accession>A0A0F6W5L4</accession>
<feature type="transmembrane region" description="Helical" evidence="1">
    <location>
        <begin position="258"/>
        <end position="276"/>
    </location>
</feature>
<dbReference type="InterPro" id="IPR021280">
    <property type="entry name" value="TMEM260-like"/>
</dbReference>
<feature type="transmembrane region" description="Helical" evidence="1">
    <location>
        <begin position="104"/>
        <end position="123"/>
    </location>
</feature>